<dbReference type="PANTHER" id="PTHR39677">
    <property type="entry name" value="RIBONUCLEASE VAPC6"/>
    <property type="match status" value="1"/>
</dbReference>
<dbReference type="KEGG" id="ttd:A3L14_08750"/>
<accession>A0A0Q2S1R8</accession>
<evidence type="ECO:0000313" key="6">
    <source>
        <dbReference type="Proteomes" id="UP000182125"/>
    </source>
</evidence>
<proteinExistence type="predicted"/>
<reference evidence="4 6" key="3">
    <citation type="submission" date="2016-10" db="EMBL/GenBank/DDBJ databases">
        <authorList>
            <person name="de Groot N.N."/>
        </authorList>
    </citation>
    <scope>NUCLEOTIDE SEQUENCE [LARGE SCALE GENOMIC DNA]</scope>
    <source>
        <strain evidence="4 6">OGL-20</strain>
    </source>
</reference>
<dbReference type="GeneID" id="33334509"/>
<dbReference type="Proteomes" id="UP000051862">
    <property type="component" value="Unassembled WGS sequence"/>
</dbReference>
<protein>
    <recommendedName>
        <fullName evidence="1">PIN domain-containing protein</fullName>
    </recommendedName>
</protein>
<dbReference type="SUPFAM" id="SSF88723">
    <property type="entry name" value="PIN domain-like"/>
    <property type="match status" value="1"/>
</dbReference>
<evidence type="ECO:0000313" key="5">
    <source>
        <dbReference type="Proteomes" id="UP000051862"/>
    </source>
</evidence>
<dbReference type="InterPro" id="IPR029060">
    <property type="entry name" value="PIN-like_dom_sf"/>
</dbReference>
<dbReference type="AlphaFoldDB" id="A0A0Q2S1R8"/>
<dbReference type="PANTHER" id="PTHR39677:SF4">
    <property type="entry name" value="RIBONUCLEASE VAPC6"/>
    <property type="match status" value="1"/>
</dbReference>
<dbReference type="EMBL" id="LIXN01000024">
    <property type="protein sequence ID" value="KQH81483.1"/>
    <property type="molecule type" value="Genomic_DNA"/>
</dbReference>
<dbReference type="EMBL" id="CP015105">
    <property type="protein sequence ID" value="ASJ12970.1"/>
    <property type="molecule type" value="Genomic_DNA"/>
</dbReference>
<dbReference type="RefSeq" id="WP_055430355.1">
    <property type="nucleotide sequence ID" value="NZ_CP015105.1"/>
</dbReference>
<sequence>MIYIDTSVFYHYTTNGEFADFAEEILTSTEPKITSDTVVDEFLFIAIRREVKRNFGISSILSPKKRLVKNEELLEFVYETGKRALAVLDRFDVMVIPDSRDWAKILVLMRFYKLLPHDARIIATALEYGAKKVATFDRDFEVAGEIVELVPSSFWKSTLP</sequence>
<dbReference type="Pfam" id="PF01850">
    <property type="entry name" value="PIN"/>
    <property type="match status" value="1"/>
</dbReference>
<evidence type="ECO:0000313" key="2">
    <source>
        <dbReference type="EMBL" id="ASJ12970.1"/>
    </source>
</evidence>
<feature type="domain" description="PIN" evidence="1">
    <location>
        <begin position="1"/>
        <end position="142"/>
    </location>
</feature>
<evidence type="ECO:0000313" key="3">
    <source>
        <dbReference type="EMBL" id="KQH81483.1"/>
    </source>
</evidence>
<organism evidence="3 5">
    <name type="scientific">Thermococcus thioreducens</name>
    <dbReference type="NCBI Taxonomy" id="277988"/>
    <lineage>
        <taxon>Archaea</taxon>
        <taxon>Methanobacteriati</taxon>
        <taxon>Methanobacteriota</taxon>
        <taxon>Thermococci</taxon>
        <taxon>Thermococcales</taxon>
        <taxon>Thermococcaceae</taxon>
        <taxon>Thermococcus</taxon>
    </lineage>
</organism>
<evidence type="ECO:0000259" key="1">
    <source>
        <dbReference type="SMART" id="SM00670"/>
    </source>
</evidence>
<gene>
    <name evidence="2" type="ORF">A3L14_08750</name>
    <name evidence="3" type="ORF">AMR53_11360</name>
    <name evidence="4" type="ORF">SAMN05216170_0189</name>
</gene>
<dbReference type="PATRIC" id="fig|277988.4.peg.2381"/>
<dbReference type="InterPro" id="IPR002716">
    <property type="entry name" value="PIN_dom"/>
</dbReference>
<reference evidence="3 5" key="1">
    <citation type="submission" date="2015-08" db="EMBL/GenBank/DDBJ databases">
        <title>Thermococcus thioreducens DSM 14981 genome sequencing.</title>
        <authorList>
            <person name="Hong S.-J."/>
            <person name="Kim M.-C."/>
            <person name="Shin J.-H."/>
        </authorList>
    </citation>
    <scope>NUCLEOTIDE SEQUENCE [LARGE SCALE GENOMIC DNA]</scope>
    <source>
        <strain evidence="3 5">DSM 14981</strain>
    </source>
</reference>
<dbReference type="Gene3D" id="3.40.50.1010">
    <property type="entry name" value="5'-nuclease"/>
    <property type="match status" value="1"/>
</dbReference>
<evidence type="ECO:0000313" key="7">
    <source>
        <dbReference type="Proteomes" id="UP000250136"/>
    </source>
</evidence>
<reference evidence="2 7" key="2">
    <citation type="submission" date="2016-04" db="EMBL/GenBank/DDBJ databases">
        <title>Complete genome sequence of Thermococcus thioreducens type strain OGL-20P.</title>
        <authorList>
            <person name="Oger P.M."/>
        </authorList>
    </citation>
    <scope>NUCLEOTIDE SEQUENCE [LARGE SCALE GENOMIC DNA]</scope>
    <source>
        <strain evidence="2 7">OGL-20P</strain>
    </source>
</reference>
<dbReference type="Proteomes" id="UP000182125">
    <property type="component" value="Unassembled WGS sequence"/>
</dbReference>
<dbReference type="Proteomes" id="UP000250136">
    <property type="component" value="Chromosome"/>
</dbReference>
<keyword evidence="7" id="KW-1185">Reference proteome</keyword>
<name>A0A0Q2S1R8_9EURY</name>
<evidence type="ECO:0000313" key="4">
    <source>
        <dbReference type="EMBL" id="SEV82770.1"/>
    </source>
</evidence>
<dbReference type="SMART" id="SM00670">
    <property type="entry name" value="PINc"/>
    <property type="match status" value="1"/>
</dbReference>
<dbReference type="EMBL" id="FOIW01000001">
    <property type="protein sequence ID" value="SEV82770.1"/>
    <property type="molecule type" value="Genomic_DNA"/>
</dbReference>
<dbReference type="OrthoDB" id="94353at2157"/>